<sequence length="75" mass="8587">MTRKQYLLLIKRLPPNLRIRLEGTDPNVIDAMEVQRALLERQTELVRNGATEIPSLGELFDQYFGDTIKSSTQPS</sequence>
<accession>A0A1F7VDV5</accession>
<comment type="caution">
    <text evidence="1">The sequence shown here is derived from an EMBL/GenBank/DDBJ whole genome shotgun (WGS) entry which is preliminary data.</text>
</comment>
<protein>
    <submittedName>
        <fullName evidence="1">Uncharacterized protein</fullName>
    </submittedName>
</protein>
<dbReference type="AlphaFoldDB" id="A0A1F7VDV5"/>
<dbReference type="EMBL" id="MGEQ01000001">
    <property type="protein sequence ID" value="OGL88167.1"/>
    <property type="molecule type" value="Genomic_DNA"/>
</dbReference>
<proteinExistence type="predicted"/>
<organism evidence="1 2">
    <name type="scientific">Candidatus Uhrbacteria bacterium RIFCSPLOWO2_02_FULL_48_18</name>
    <dbReference type="NCBI Taxonomy" id="1802408"/>
    <lineage>
        <taxon>Bacteria</taxon>
        <taxon>Candidatus Uhriibacteriota</taxon>
    </lineage>
</organism>
<name>A0A1F7VDV5_9BACT</name>
<evidence type="ECO:0000313" key="2">
    <source>
        <dbReference type="Proteomes" id="UP000176593"/>
    </source>
</evidence>
<gene>
    <name evidence="1" type="ORF">A3I41_00355</name>
</gene>
<evidence type="ECO:0000313" key="1">
    <source>
        <dbReference type="EMBL" id="OGL88167.1"/>
    </source>
</evidence>
<reference evidence="1 2" key="1">
    <citation type="journal article" date="2016" name="Nat. Commun.">
        <title>Thousands of microbial genomes shed light on interconnected biogeochemical processes in an aquifer system.</title>
        <authorList>
            <person name="Anantharaman K."/>
            <person name="Brown C.T."/>
            <person name="Hug L.A."/>
            <person name="Sharon I."/>
            <person name="Castelle C.J."/>
            <person name="Probst A.J."/>
            <person name="Thomas B.C."/>
            <person name="Singh A."/>
            <person name="Wilkins M.J."/>
            <person name="Karaoz U."/>
            <person name="Brodie E.L."/>
            <person name="Williams K.H."/>
            <person name="Hubbard S.S."/>
            <person name="Banfield J.F."/>
        </authorList>
    </citation>
    <scope>NUCLEOTIDE SEQUENCE [LARGE SCALE GENOMIC DNA]</scope>
</reference>
<dbReference type="Proteomes" id="UP000176593">
    <property type="component" value="Unassembled WGS sequence"/>
</dbReference>